<dbReference type="InterPro" id="IPR027788">
    <property type="entry name" value="Alpha/beta-hydrolase_N_dom"/>
</dbReference>
<sequence>MTPSPQTASPAPGARLRIRYFEYLHRLSVTGLVFAALAGLWSFTPSLLPRTWWVQGLVTGLAAITAYGIGTLSVWVVRGFDIRDRLDRPRARRVAFRTVAAGLPVLLIPVLILSLTWQIRQRELLSMPAVSTLGVIAYFASVLIVPAVFVPVLGLARAIRRWSVRLGHYFRRALPARLATVTAAIVVASLTYGVISGVLVRSIVRGLDGSFQAAAHLVDPGLTAPTSALKSGGPDSVVNWSDLGREGRRFVTRGPSSADIASFEQERTAPAAAASVSEPIRAYAGLTDSIDSAAALVVAELDRTKAWDRAAILVVTTTGSGWIDESLVSSFEYLHAGNTATAAMQYSYLPSWMAFLGDRETPPEASSALFSAIWERWSQLPESTRPRLYVAGLSLGSYGMQAAFSSVDDLVARTDGAVFAGTPYFVPMWKDLTAERDPGTTQAEPIVDGGTRVRFYTGDADQLAGTWHSPRIAYLQHGTDGTTWWSPSIMFTEPAWMNEPRAPGVMPQTRWFPVASFWQVAFDLFFAAGSDVPMGAGHHFQLEYVDAFAKVCQPAGWTDADSTLLRRHIGAEPTTVSES</sequence>
<feature type="transmembrane region" description="Helical" evidence="1">
    <location>
        <begin position="129"/>
        <end position="153"/>
    </location>
</feature>
<feature type="transmembrane region" description="Helical" evidence="1">
    <location>
        <begin position="23"/>
        <end position="41"/>
    </location>
</feature>
<proteinExistence type="predicted"/>
<dbReference type="RefSeq" id="WP_170207845.1">
    <property type="nucleotide sequence ID" value="NZ_BAAATB010000008.1"/>
</dbReference>
<name>A0A542SMY0_9MICO</name>
<feature type="domain" description="Alpha/beta-hydrolase N-terminal" evidence="3">
    <location>
        <begin position="43"/>
        <end position="255"/>
    </location>
</feature>
<dbReference type="AlphaFoldDB" id="A0A542SMY0"/>
<feature type="transmembrane region" description="Helical" evidence="1">
    <location>
        <begin position="174"/>
        <end position="195"/>
    </location>
</feature>
<evidence type="ECO:0000313" key="4">
    <source>
        <dbReference type="EMBL" id="TQK75986.1"/>
    </source>
</evidence>
<comment type="caution">
    <text evidence="4">The sequence shown here is derived from an EMBL/GenBank/DDBJ whole genome shotgun (WGS) entry which is preliminary data.</text>
</comment>
<keyword evidence="1" id="KW-0472">Membrane</keyword>
<organism evidence="4 5">
    <name type="scientific">Rarobacter incanus</name>
    <dbReference type="NCBI Taxonomy" id="153494"/>
    <lineage>
        <taxon>Bacteria</taxon>
        <taxon>Bacillati</taxon>
        <taxon>Actinomycetota</taxon>
        <taxon>Actinomycetes</taxon>
        <taxon>Micrococcales</taxon>
        <taxon>Rarobacteraceae</taxon>
        <taxon>Rarobacter</taxon>
    </lineage>
</organism>
<evidence type="ECO:0000256" key="1">
    <source>
        <dbReference type="SAM" id="Phobius"/>
    </source>
</evidence>
<evidence type="ECO:0000313" key="5">
    <source>
        <dbReference type="Proteomes" id="UP000316181"/>
    </source>
</evidence>
<feature type="domain" description="Alpha/beta-hydrolase catalytic" evidence="2">
    <location>
        <begin position="280"/>
        <end position="562"/>
    </location>
</feature>
<evidence type="ECO:0000259" key="2">
    <source>
        <dbReference type="Pfam" id="PF10081"/>
    </source>
</evidence>
<keyword evidence="1" id="KW-0812">Transmembrane</keyword>
<feature type="transmembrane region" description="Helical" evidence="1">
    <location>
        <begin position="98"/>
        <end position="117"/>
    </location>
</feature>
<evidence type="ECO:0000259" key="3">
    <source>
        <dbReference type="Pfam" id="PF15420"/>
    </source>
</evidence>
<gene>
    <name evidence="4" type="ORF">FB389_0630</name>
</gene>
<keyword evidence="5" id="KW-1185">Reference proteome</keyword>
<dbReference type="EMBL" id="VFNV01000001">
    <property type="protein sequence ID" value="TQK75986.1"/>
    <property type="molecule type" value="Genomic_DNA"/>
</dbReference>
<feature type="transmembrane region" description="Helical" evidence="1">
    <location>
        <begin position="53"/>
        <end position="77"/>
    </location>
</feature>
<dbReference type="Pfam" id="PF10081">
    <property type="entry name" value="Abhydrolase_9"/>
    <property type="match status" value="1"/>
</dbReference>
<dbReference type="InterPro" id="IPR027787">
    <property type="entry name" value="Alpha/beta-hydrolase_catalytic"/>
</dbReference>
<dbReference type="Pfam" id="PF15420">
    <property type="entry name" value="Abhydrolase_9_N"/>
    <property type="match status" value="1"/>
</dbReference>
<reference evidence="4 5" key="1">
    <citation type="submission" date="2019-06" db="EMBL/GenBank/DDBJ databases">
        <title>Sequencing the genomes of 1000 actinobacteria strains.</title>
        <authorList>
            <person name="Klenk H.-P."/>
        </authorList>
    </citation>
    <scope>NUCLEOTIDE SEQUENCE [LARGE SCALE GENOMIC DNA]</scope>
    <source>
        <strain evidence="4 5">DSM 10596</strain>
    </source>
</reference>
<dbReference type="Proteomes" id="UP000316181">
    <property type="component" value="Unassembled WGS sequence"/>
</dbReference>
<accession>A0A542SMY0</accession>
<protein>
    <submittedName>
        <fullName evidence="4">Putative membrane protein</fullName>
    </submittedName>
</protein>
<keyword evidence="1" id="KW-1133">Transmembrane helix</keyword>